<dbReference type="PANTHER" id="PTHR48475:SF1">
    <property type="entry name" value="RNASE H TYPE-1 DOMAIN-CONTAINING PROTEIN"/>
    <property type="match status" value="1"/>
</dbReference>
<evidence type="ECO:0000313" key="2">
    <source>
        <dbReference type="Proteomes" id="UP000694853"/>
    </source>
</evidence>
<dbReference type="GeneID" id="113870082"/>
<reference evidence="3" key="2">
    <citation type="submission" date="2025-08" db="UniProtKB">
        <authorList>
            <consortium name="RefSeq"/>
        </authorList>
    </citation>
    <scope>IDENTIFICATION</scope>
    <source>
        <tissue evidence="3">Young leaves</tissue>
    </source>
</reference>
<proteinExistence type="predicted"/>
<sequence length="143" mass="16439">MKHESVKAMPFSLVYGAETVLPIDMSIPSARIMLNEQEEQALTIEGLEDKSEEASQELLKNHRRIILAYDKMVRPRMFTEGELVMKSTYAIMKNQAISKWAAKWEGPYVVQETNPSGYCTLENPKTGKRVGPLNFKYVKKFYM</sequence>
<protein>
    <submittedName>
        <fullName evidence="3">Uncharacterized protein LOC113870082</fullName>
    </submittedName>
</protein>
<dbReference type="PANTHER" id="PTHR48475">
    <property type="entry name" value="RIBONUCLEASE H"/>
    <property type="match status" value="1"/>
</dbReference>
<dbReference type="KEGG" id="aprc:113870082"/>
<evidence type="ECO:0000256" key="1">
    <source>
        <dbReference type="SAM" id="Coils"/>
    </source>
</evidence>
<accession>A0A8B8M437</accession>
<keyword evidence="1" id="KW-0175">Coiled coil</keyword>
<dbReference type="RefSeq" id="XP_027362482.1">
    <property type="nucleotide sequence ID" value="XM_027506681.1"/>
</dbReference>
<evidence type="ECO:0000313" key="3">
    <source>
        <dbReference type="RefSeq" id="XP_027362482.1"/>
    </source>
</evidence>
<dbReference type="OrthoDB" id="1637540at2759"/>
<name>A0A8B8M437_ABRPR</name>
<feature type="coiled-coil region" evidence="1">
    <location>
        <begin position="37"/>
        <end position="64"/>
    </location>
</feature>
<dbReference type="Proteomes" id="UP000694853">
    <property type="component" value="Unplaced"/>
</dbReference>
<organism evidence="2 3">
    <name type="scientific">Abrus precatorius</name>
    <name type="common">Indian licorice</name>
    <name type="synonym">Glycine abrus</name>
    <dbReference type="NCBI Taxonomy" id="3816"/>
    <lineage>
        <taxon>Eukaryota</taxon>
        <taxon>Viridiplantae</taxon>
        <taxon>Streptophyta</taxon>
        <taxon>Embryophyta</taxon>
        <taxon>Tracheophyta</taxon>
        <taxon>Spermatophyta</taxon>
        <taxon>Magnoliopsida</taxon>
        <taxon>eudicotyledons</taxon>
        <taxon>Gunneridae</taxon>
        <taxon>Pentapetalae</taxon>
        <taxon>rosids</taxon>
        <taxon>fabids</taxon>
        <taxon>Fabales</taxon>
        <taxon>Fabaceae</taxon>
        <taxon>Papilionoideae</taxon>
        <taxon>50 kb inversion clade</taxon>
        <taxon>NPAAA clade</taxon>
        <taxon>indigoferoid/millettioid clade</taxon>
        <taxon>Abreae</taxon>
        <taxon>Abrus</taxon>
    </lineage>
</organism>
<gene>
    <name evidence="3" type="primary">LOC113870082</name>
</gene>
<dbReference type="AlphaFoldDB" id="A0A8B8M437"/>
<keyword evidence="2" id="KW-1185">Reference proteome</keyword>
<reference evidence="2" key="1">
    <citation type="journal article" date="2019" name="Toxins">
        <title>Detection of Abrin-Like and Prepropulchellin-Like Toxin Genes and Transcripts Using Whole Genome Sequencing and Full-Length Transcript Sequencing of Abrus precatorius.</title>
        <authorList>
            <person name="Hovde B.T."/>
            <person name="Daligault H.E."/>
            <person name="Hanschen E.R."/>
            <person name="Kunde Y.A."/>
            <person name="Johnson M.B."/>
            <person name="Starkenburg S.R."/>
            <person name="Johnson S.L."/>
        </authorList>
    </citation>
    <scope>NUCLEOTIDE SEQUENCE [LARGE SCALE GENOMIC DNA]</scope>
</reference>